<sequence length="253" mass="25825">MAGVDDELWTIEQLPEQVAALLAENYGGQRNGRVRELPNGRAIRWYTTIGLVDRPVAGRGRTAWYGRRHVLQLVAVKKLQAAGHSLAEVQALLLGASDAKLAELAGAGDVPARAAGSRGEGFWRERPAAAPTGGEPAQAAPAPTGGESARSVESAAVPAGGEPARSAGSAAAQVGVEPAPSASDRPAARAARSAGAVTAVPALRLTDGVTLVLGAAERLPDPRELAELRAAAAPLLDLLTRLGLAPTTGEDDQ</sequence>
<dbReference type="GO" id="GO:0006355">
    <property type="term" value="P:regulation of DNA-templated transcription"/>
    <property type="evidence" value="ECO:0007669"/>
    <property type="project" value="InterPro"/>
</dbReference>
<name>A0A0R5ZN18_9PSEU</name>
<gene>
    <name evidence="3" type="primary">dtpK</name>
</gene>
<evidence type="ECO:0000259" key="2">
    <source>
        <dbReference type="Pfam" id="PF13411"/>
    </source>
</evidence>
<dbReference type="SUPFAM" id="SSF46955">
    <property type="entry name" value="Putative DNA-binding domain"/>
    <property type="match status" value="1"/>
</dbReference>
<feature type="domain" description="HTH merR-type" evidence="2">
    <location>
        <begin position="41"/>
        <end position="93"/>
    </location>
</feature>
<dbReference type="InterPro" id="IPR000551">
    <property type="entry name" value="MerR-type_HTH_dom"/>
</dbReference>
<proteinExistence type="predicted"/>
<dbReference type="AlphaFoldDB" id="A0A0R5ZN18"/>
<reference evidence="3" key="2">
    <citation type="submission" date="2014-07" db="EMBL/GenBank/DDBJ databases">
        <authorList>
            <person name="Zhang J.E."/>
            <person name="Yang H."/>
            <person name="Guo J."/>
            <person name="Deng Z."/>
            <person name="Luo H."/>
            <person name="Luo M."/>
            <person name="Zhao B."/>
        </authorList>
    </citation>
    <scope>NUCLEOTIDE SEQUENCE</scope>
    <source>
        <strain evidence="3">NRRL B-24137</strain>
    </source>
</reference>
<dbReference type="Gene3D" id="1.10.1660.10">
    <property type="match status" value="1"/>
</dbReference>
<protein>
    <recommendedName>
        <fullName evidence="2">HTH merR-type domain-containing protein</fullName>
    </recommendedName>
</protein>
<organism evidence="3">
    <name type="scientific">Saccharothrix algeriensis</name>
    <dbReference type="NCBI Taxonomy" id="173560"/>
    <lineage>
        <taxon>Bacteria</taxon>
        <taxon>Bacillati</taxon>
        <taxon>Actinomycetota</taxon>
        <taxon>Actinomycetes</taxon>
        <taxon>Pseudonocardiales</taxon>
        <taxon>Pseudonocardiaceae</taxon>
        <taxon>Saccharothrix</taxon>
    </lineage>
</organism>
<accession>A0A0R5ZN18</accession>
<feature type="region of interest" description="Disordered" evidence="1">
    <location>
        <begin position="114"/>
        <end position="188"/>
    </location>
</feature>
<dbReference type="InterPro" id="IPR009061">
    <property type="entry name" value="DNA-bd_dom_put_sf"/>
</dbReference>
<feature type="compositionally biased region" description="Low complexity" evidence="1">
    <location>
        <begin position="178"/>
        <end position="188"/>
    </location>
</feature>
<dbReference type="EMBL" id="KM114209">
    <property type="protein sequence ID" value="AJI44185.1"/>
    <property type="molecule type" value="Genomic_DNA"/>
</dbReference>
<evidence type="ECO:0000256" key="1">
    <source>
        <dbReference type="SAM" id="MobiDB-lite"/>
    </source>
</evidence>
<dbReference type="Pfam" id="PF13411">
    <property type="entry name" value="MerR_1"/>
    <property type="match status" value="1"/>
</dbReference>
<reference evidence="3" key="1">
    <citation type="journal article" date="2014" name="Anticancer Agents Med Chem">
        <title>Identification and characterization of the biosynthetic gene cluster of thiolutin, a tumor angiogenesis inhibitor, in Saccharothrix algeriensis NRRL B-24137.</title>
        <authorList>
            <person name="Huang S."/>
            <person name="Tong M.H."/>
            <person name="Qin Z."/>
            <person name="Deng Z."/>
            <person name="Deng H."/>
            <person name="Yu Y."/>
        </authorList>
    </citation>
    <scope>NUCLEOTIDE SEQUENCE</scope>
    <source>
        <strain evidence="3">NRRL B-24137</strain>
    </source>
</reference>
<dbReference type="GO" id="GO:0003677">
    <property type="term" value="F:DNA binding"/>
    <property type="evidence" value="ECO:0007669"/>
    <property type="project" value="InterPro"/>
</dbReference>
<evidence type="ECO:0000313" key="3">
    <source>
        <dbReference type="EMBL" id="AJI44185.1"/>
    </source>
</evidence>